<evidence type="ECO:0000313" key="2">
    <source>
        <dbReference type="EMBL" id="MBB5398885.1"/>
    </source>
</evidence>
<sequence>MKNVLRIFVALVLTVPVCLALSSIAPLARWVGSESTSERLRPLFKLVGAVGMEGEQDVVVTLLLVVSFLFCWGLSWGGSVLLVRTRSRLHVK</sequence>
<keyword evidence="1" id="KW-0472">Membrane</keyword>
<accession>A0A7W8L1Z8</accession>
<evidence type="ECO:0000313" key="3">
    <source>
        <dbReference type="Proteomes" id="UP000592820"/>
    </source>
</evidence>
<dbReference type="Proteomes" id="UP000592820">
    <property type="component" value="Unassembled WGS sequence"/>
</dbReference>
<feature type="transmembrane region" description="Helical" evidence="1">
    <location>
        <begin position="58"/>
        <end position="83"/>
    </location>
</feature>
<organism evidence="2 3">
    <name type="scientific">Paraburkholderia youngii</name>
    <dbReference type="NCBI Taxonomy" id="2782701"/>
    <lineage>
        <taxon>Bacteria</taxon>
        <taxon>Pseudomonadati</taxon>
        <taxon>Pseudomonadota</taxon>
        <taxon>Betaproteobacteria</taxon>
        <taxon>Burkholderiales</taxon>
        <taxon>Burkholderiaceae</taxon>
        <taxon>Paraburkholderia</taxon>
    </lineage>
</organism>
<gene>
    <name evidence="2" type="ORF">HDG41_000921</name>
</gene>
<evidence type="ECO:0000256" key="1">
    <source>
        <dbReference type="SAM" id="Phobius"/>
    </source>
</evidence>
<proteinExistence type="predicted"/>
<dbReference type="EMBL" id="JACHDE010000001">
    <property type="protein sequence ID" value="MBB5398885.1"/>
    <property type="molecule type" value="Genomic_DNA"/>
</dbReference>
<keyword evidence="1" id="KW-1133">Transmembrane helix</keyword>
<dbReference type="AlphaFoldDB" id="A0A7W8L1Z8"/>
<comment type="caution">
    <text evidence="2">The sequence shown here is derived from an EMBL/GenBank/DDBJ whole genome shotgun (WGS) entry which is preliminary data.</text>
</comment>
<protein>
    <submittedName>
        <fullName evidence="2">Uncharacterized protein</fullName>
    </submittedName>
</protein>
<keyword evidence="1" id="KW-0812">Transmembrane</keyword>
<reference evidence="2 3" key="1">
    <citation type="submission" date="2020-08" db="EMBL/GenBank/DDBJ databases">
        <title>Genomic Encyclopedia of Type Strains, Phase IV (KMG-V): Genome sequencing to study the core and pangenomes of soil and plant-associated prokaryotes.</title>
        <authorList>
            <person name="Whitman W."/>
        </authorList>
    </citation>
    <scope>NUCLEOTIDE SEQUENCE [LARGE SCALE GENOMIC DNA]</scope>
    <source>
        <strain evidence="2 3">JPY162</strain>
    </source>
</reference>
<name>A0A7W8L1Z8_9BURK</name>